<dbReference type="STRING" id="29139.ENSVURP00010023886"/>
<dbReference type="GO" id="GO:0006637">
    <property type="term" value="P:acyl-CoA metabolic process"/>
    <property type="evidence" value="ECO:0007669"/>
    <property type="project" value="TreeGrafter"/>
</dbReference>
<proteinExistence type="inferred from homology"/>
<dbReference type="FunFam" id="3.30.300.30:FF:000005">
    <property type="entry name" value="Acyl-coenzyme A synthetase ACSM5, mitochondrial"/>
    <property type="match status" value="1"/>
</dbReference>
<dbReference type="FunFam" id="3.40.50.12780:FF:000007">
    <property type="entry name" value="Acyl-coenzyme A synthetase ACSM2A, mitochondrial"/>
    <property type="match status" value="1"/>
</dbReference>
<feature type="domain" description="AMP-binding enzyme C-terminal" evidence="17">
    <location>
        <begin position="486"/>
        <end position="566"/>
    </location>
</feature>
<keyword evidence="5" id="KW-0436">Ligase</keyword>
<dbReference type="InterPro" id="IPR020845">
    <property type="entry name" value="AMP-binding_CS"/>
</dbReference>
<keyword evidence="20" id="KW-1185">Reference proteome</keyword>
<dbReference type="InterPro" id="IPR042099">
    <property type="entry name" value="ANL_N_sf"/>
</dbReference>
<evidence type="ECO:0000256" key="6">
    <source>
        <dbReference type="ARBA" id="ARBA00022723"/>
    </source>
</evidence>
<dbReference type="Proteomes" id="UP000314987">
    <property type="component" value="Unassembled WGS sequence"/>
</dbReference>
<evidence type="ECO:0000256" key="3">
    <source>
        <dbReference type="ARBA" id="ARBA00004173"/>
    </source>
</evidence>
<evidence type="ECO:0000256" key="4">
    <source>
        <dbReference type="ARBA" id="ARBA00006432"/>
    </source>
</evidence>
<dbReference type="InterPro" id="IPR045851">
    <property type="entry name" value="AMP-bd_C_sf"/>
</dbReference>
<evidence type="ECO:0000256" key="7">
    <source>
        <dbReference type="ARBA" id="ARBA00022741"/>
    </source>
</evidence>
<keyword evidence="9" id="KW-0067">ATP-binding</keyword>
<dbReference type="Pfam" id="PF00501">
    <property type="entry name" value="AMP-binding"/>
    <property type="match status" value="1"/>
</dbReference>
<comment type="similarity">
    <text evidence="4">Belongs to the ATP-dependent AMP-binding enzyme family.</text>
</comment>
<feature type="domain" description="AMP-dependent synthetase/ligase" evidence="16">
    <location>
        <begin position="79"/>
        <end position="435"/>
    </location>
</feature>
<organism evidence="18 20">
    <name type="scientific">Vombatus ursinus</name>
    <name type="common">Common wombat</name>
    <dbReference type="NCBI Taxonomy" id="29139"/>
    <lineage>
        <taxon>Eukaryota</taxon>
        <taxon>Metazoa</taxon>
        <taxon>Chordata</taxon>
        <taxon>Craniata</taxon>
        <taxon>Vertebrata</taxon>
        <taxon>Euteleostomi</taxon>
        <taxon>Mammalia</taxon>
        <taxon>Metatheria</taxon>
        <taxon>Diprotodontia</taxon>
        <taxon>Vombatidae</taxon>
        <taxon>Vombatus</taxon>
    </lineage>
</organism>
<dbReference type="PANTHER" id="PTHR43605">
    <property type="entry name" value="ACYL-COENZYME A SYNTHETASE"/>
    <property type="match status" value="1"/>
</dbReference>
<evidence type="ECO:0000256" key="8">
    <source>
        <dbReference type="ARBA" id="ARBA00022832"/>
    </source>
</evidence>
<evidence type="ECO:0000256" key="15">
    <source>
        <dbReference type="ARBA" id="ARBA00048477"/>
    </source>
</evidence>
<dbReference type="InterPro" id="IPR025110">
    <property type="entry name" value="AMP-bd_C"/>
</dbReference>
<dbReference type="InterPro" id="IPR000873">
    <property type="entry name" value="AMP-dep_synth/lig_dom"/>
</dbReference>
<dbReference type="PROSITE" id="PS00455">
    <property type="entry name" value="AMP_BINDING"/>
    <property type="match status" value="1"/>
</dbReference>
<evidence type="ECO:0000313" key="20">
    <source>
        <dbReference type="Proteomes" id="UP000314987"/>
    </source>
</evidence>
<dbReference type="GeneTree" id="ENSGT00940000161138"/>
<keyword evidence="13" id="KW-0496">Mitochondrion</keyword>
<reference evidence="18" key="2">
    <citation type="submission" date="2025-05" db="UniProtKB">
        <authorList>
            <consortium name="Ensembl"/>
        </authorList>
    </citation>
    <scope>IDENTIFICATION</scope>
</reference>
<dbReference type="OrthoDB" id="6614653at2759"/>
<dbReference type="GO" id="GO:0005759">
    <property type="term" value="C:mitochondrial matrix"/>
    <property type="evidence" value="ECO:0007669"/>
    <property type="project" value="TreeGrafter"/>
</dbReference>
<dbReference type="AlphaFoldDB" id="A0A4X2LQ15"/>
<evidence type="ECO:0000256" key="14">
    <source>
        <dbReference type="ARBA" id="ARBA00039009"/>
    </source>
</evidence>
<dbReference type="RefSeq" id="XP_027730093.1">
    <property type="nucleotide sequence ID" value="XM_027874292.1"/>
</dbReference>
<dbReference type="Gene3D" id="3.40.50.12780">
    <property type="entry name" value="N-terminal domain of ligase-like"/>
    <property type="match status" value="1"/>
</dbReference>
<dbReference type="Gene3D" id="3.30.300.30">
    <property type="match status" value="1"/>
</dbReference>
<evidence type="ECO:0000313" key="19">
    <source>
        <dbReference type="Ensembl" id="ENSVURP00010027014.1"/>
    </source>
</evidence>
<keyword evidence="12" id="KW-0443">Lipid metabolism</keyword>
<evidence type="ECO:0000256" key="1">
    <source>
        <dbReference type="ARBA" id="ARBA00001936"/>
    </source>
</evidence>
<evidence type="ECO:0000313" key="18">
    <source>
        <dbReference type="Ensembl" id="ENSVURP00010023886.1"/>
    </source>
</evidence>
<reference evidence="20" key="1">
    <citation type="submission" date="2018-12" db="EMBL/GenBank/DDBJ databases">
        <authorList>
            <person name="Yazar S."/>
        </authorList>
    </citation>
    <scope>NUCLEOTIDE SEQUENCE [LARGE SCALE GENOMIC DNA]</scope>
</reference>
<keyword evidence="7" id="KW-0547">Nucleotide-binding</keyword>
<evidence type="ECO:0000256" key="11">
    <source>
        <dbReference type="ARBA" id="ARBA00022946"/>
    </source>
</evidence>
<dbReference type="GO" id="GO:0046872">
    <property type="term" value="F:metal ion binding"/>
    <property type="evidence" value="ECO:0007669"/>
    <property type="project" value="UniProtKB-KW"/>
</dbReference>
<evidence type="ECO:0000256" key="13">
    <source>
        <dbReference type="ARBA" id="ARBA00023128"/>
    </source>
</evidence>
<evidence type="ECO:0000259" key="16">
    <source>
        <dbReference type="Pfam" id="PF00501"/>
    </source>
</evidence>
<keyword evidence="10" id="KW-0460">Magnesium</keyword>
<evidence type="ECO:0000256" key="10">
    <source>
        <dbReference type="ARBA" id="ARBA00022842"/>
    </source>
</evidence>
<evidence type="ECO:0000256" key="2">
    <source>
        <dbReference type="ARBA" id="ARBA00001946"/>
    </source>
</evidence>
<dbReference type="GO" id="GO:0004321">
    <property type="term" value="F:fatty-acyl-CoA synthase activity"/>
    <property type="evidence" value="ECO:0007669"/>
    <property type="project" value="TreeGrafter"/>
</dbReference>
<dbReference type="PANTHER" id="PTHR43605:SF5">
    <property type="entry name" value="ACYL-COENZYME A SYNTHETASE ACSM1, MITOCHONDRIAL"/>
    <property type="match status" value="1"/>
</dbReference>
<comment type="catalytic activity">
    <reaction evidence="15">
        <text>a medium-chain fatty acid + ATP + CoA = a medium-chain fatty acyl-CoA + AMP + diphosphate</text>
        <dbReference type="Rhea" id="RHEA:48340"/>
        <dbReference type="ChEBI" id="CHEBI:30616"/>
        <dbReference type="ChEBI" id="CHEBI:33019"/>
        <dbReference type="ChEBI" id="CHEBI:57287"/>
        <dbReference type="ChEBI" id="CHEBI:59558"/>
        <dbReference type="ChEBI" id="CHEBI:90546"/>
        <dbReference type="ChEBI" id="CHEBI:456215"/>
        <dbReference type="EC" id="6.2.1.2"/>
    </reaction>
    <physiologicalReaction direction="left-to-right" evidence="15">
        <dbReference type="Rhea" id="RHEA:48341"/>
    </physiologicalReaction>
</comment>
<dbReference type="SUPFAM" id="SSF56801">
    <property type="entry name" value="Acetyl-CoA synthetase-like"/>
    <property type="match status" value="1"/>
</dbReference>
<dbReference type="GO" id="GO:0005524">
    <property type="term" value="F:ATP binding"/>
    <property type="evidence" value="ECO:0007669"/>
    <property type="project" value="UniProtKB-KW"/>
</dbReference>
<dbReference type="GO" id="GO:0006633">
    <property type="term" value="P:fatty acid biosynthetic process"/>
    <property type="evidence" value="ECO:0007669"/>
    <property type="project" value="TreeGrafter"/>
</dbReference>
<sequence length="581" mass="65234">MQLLMRSQVLRGLWVSWPIYGSLHPHPRHLLARPFSRTETPQWGDYEIPKEFNFASDVMDHWARMEKEGKRDPLPALWWVNDKGDEVKWNFQELGDLTRQAANVLTETCGLQRGDRVVVILPRIPDLWLVTVGCMRAGLVFLPGTIQLTARDILYRLQSSKAECVVTNETLAPAVDSVASDCPRLKIKLLVSENNHDGWLDFKTLLKAASVDHACVKTKMQEPMTIFFSSGTTGPPKMVMHTPELALRSCLPSTRQVKKLTSSDVSWCVSDPGWILSLLESALEPWNIGACSFIHHMPQFNPETILKTLSRYPITCMIAAPSVYRMLLQFDVSSYKFPTLKHTVSGGETLLPEEFEKWKKATGLAIHEVYGQSETGLTCAVPRGMKIKKGSIGISIPPFDMQIIDEKGNILPPGIEGDMAIRIKPTRPTGMFSGYVDNPEKTLSSERGDFYITGDRGSVDEDGYLWFLGRTDDIINASGYRIGPSEVENALAEHPAVAESAVIGSQDPLRGEVVKAFVVLTPEFRSHDPDQLTRELQQHVKNITAPYKYPRKVEFVPALPKTITGKIKRSELQKNEKRRNL</sequence>
<gene>
    <name evidence="18" type="primary">LOC114051902</name>
    <name evidence="19" type="synonym">LOC114051901</name>
</gene>
<dbReference type="EC" id="6.2.1.2" evidence="14"/>
<dbReference type="Ensembl" id="ENSVURT00010027187.1">
    <property type="protein sequence ID" value="ENSVURP00010023886.1"/>
    <property type="gene ID" value="ENSVURG00010018310.1"/>
</dbReference>
<dbReference type="InterPro" id="IPR051087">
    <property type="entry name" value="Mitochondrial_ACSM"/>
</dbReference>
<protein>
    <recommendedName>
        <fullName evidence="14">medium-chain acyl-CoA ligase</fullName>
        <ecNumber evidence="14">6.2.1.2</ecNumber>
    </recommendedName>
</protein>
<accession>A0A4X2LQ15</accession>
<comment type="cofactor">
    <cofactor evidence="1">
        <name>Mn(2+)</name>
        <dbReference type="ChEBI" id="CHEBI:29035"/>
    </cofactor>
</comment>
<dbReference type="Ensembl" id="ENSVURT00010030776.1">
    <property type="protein sequence ID" value="ENSVURP00010027014.1"/>
    <property type="gene ID" value="ENSVURG00010020698.1"/>
</dbReference>
<comment type="subcellular location">
    <subcellularLocation>
        <location evidence="3">Mitochondrion</location>
    </subcellularLocation>
</comment>
<evidence type="ECO:0000256" key="12">
    <source>
        <dbReference type="ARBA" id="ARBA00023098"/>
    </source>
</evidence>
<keyword evidence="8" id="KW-0276">Fatty acid metabolism</keyword>
<dbReference type="Pfam" id="PF13193">
    <property type="entry name" value="AMP-binding_C"/>
    <property type="match status" value="1"/>
</dbReference>
<evidence type="ECO:0000259" key="17">
    <source>
        <dbReference type="Pfam" id="PF13193"/>
    </source>
</evidence>
<dbReference type="OMA" id="WCRQRMP"/>
<name>A0A4X2LQ15_VOMUR</name>
<comment type="cofactor">
    <cofactor evidence="2">
        <name>Mg(2+)</name>
        <dbReference type="ChEBI" id="CHEBI:18420"/>
    </cofactor>
</comment>
<keyword evidence="11" id="KW-0809">Transit peptide</keyword>
<evidence type="ECO:0000256" key="5">
    <source>
        <dbReference type="ARBA" id="ARBA00022598"/>
    </source>
</evidence>
<dbReference type="GO" id="GO:0031956">
    <property type="term" value="F:medium-chain fatty acid-CoA ligase activity"/>
    <property type="evidence" value="ECO:0007669"/>
    <property type="project" value="UniProtKB-EC"/>
</dbReference>
<dbReference type="RefSeq" id="XP_027730094.1">
    <property type="nucleotide sequence ID" value="XM_027874293.1"/>
</dbReference>
<keyword evidence="6" id="KW-0479">Metal-binding</keyword>
<evidence type="ECO:0000256" key="9">
    <source>
        <dbReference type="ARBA" id="ARBA00022840"/>
    </source>
</evidence>
<dbReference type="GeneID" id="114051902"/>